<dbReference type="GO" id="GO:0005504">
    <property type="term" value="F:fatty acid binding"/>
    <property type="evidence" value="ECO:0007669"/>
    <property type="project" value="InterPro"/>
</dbReference>
<dbReference type="InterPro" id="IPR036312">
    <property type="entry name" value="Bifun_inhib/LTP/seed_sf"/>
</dbReference>
<dbReference type="Pfam" id="PF14368">
    <property type="entry name" value="LTP_2"/>
    <property type="match status" value="1"/>
</dbReference>
<feature type="domain" description="Bifunctional inhibitor/plant lipid transfer protein/seed storage helical" evidence="1">
    <location>
        <begin position="17"/>
        <end position="105"/>
    </location>
</feature>
<dbReference type="EMBL" id="JAAIUW010000002">
    <property type="protein sequence ID" value="KAF7840918.1"/>
    <property type="molecule type" value="Genomic_DNA"/>
</dbReference>
<comment type="caution">
    <text evidence="2">The sequence shown here is derived from an EMBL/GenBank/DDBJ whole genome shotgun (WGS) entry which is preliminary data.</text>
</comment>
<dbReference type="PANTHER" id="PTHR33122">
    <property type="entry name" value="LIPID BINDING PROTEIN-RELATED"/>
    <property type="match status" value="1"/>
</dbReference>
<dbReference type="OrthoDB" id="643149at2759"/>
<dbReference type="CDD" id="cd04660">
    <property type="entry name" value="nsLTP_like"/>
    <property type="match status" value="1"/>
</dbReference>
<name>A0A834XAW8_9FABA</name>
<evidence type="ECO:0000313" key="3">
    <source>
        <dbReference type="Proteomes" id="UP000634136"/>
    </source>
</evidence>
<organism evidence="2 3">
    <name type="scientific">Senna tora</name>
    <dbReference type="NCBI Taxonomy" id="362788"/>
    <lineage>
        <taxon>Eukaryota</taxon>
        <taxon>Viridiplantae</taxon>
        <taxon>Streptophyta</taxon>
        <taxon>Embryophyta</taxon>
        <taxon>Tracheophyta</taxon>
        <taxon>Spermatophyta</taxon>
        <taxon>Magnoliopsida</taxon>
        <taxon>eudicotyledons</taxon>
        <taxon>Gunneridae</taxon>
        <taxon>Pentapetalae</taxon>
        <taxon>rosids</taxon>
        <taxon>fabids</taxon>
        <taxon>Fabales</taxon>
        <taxon>Fabaceae</taxon>
        <taxon>Caesalpinioideae</taxon>
        <taxon>Cassia clade</taxon>
        <taxon>Senna</taxon>
    </lineage>
</organism>
<reference evidence="2" key="1">
    <citation type="submission" date="2020-09" db="EMBL/GenBank/DDBJ databases">
        <title>Genome-Enabled Discovery of Anthraquinone Biosynthesis in Senna tora.</title>
        <authorList>
            <person name="Kang S.-H."/>
            <person name="Pandey R.P."/>
            <person name="Lee C.-M."/>
            <person name="Sim J.-S."/>
            <person name="Jeong J.-T."/>
            <person name="Choi B.-S."/>
            <person name="Jung M."/>
            <person name="Ginzburg D."/>
            <person name="Zhao K."/>
            <person name="Won S.Y."/>
            <person name="Oh T.-J."/>
            <person name="Yu Y."/>
            <person name="Kim N.-H."/>
            <person name="Lee O.R."/>
            <person name="Lee T.-H."/>
            <person name="Bashyal P."/>
            <person name="Kim T.-S."/>
            <person name="Lee W.-H."/>
            <person name="Kawkins C."/>
            <person name="Kim C.-K."/>
            <person name="Kim J.S."/>
            <person name="Ahn B.O."/>
            <person name="Rhee S.Y."/>
            <person name="Sohng J.K."/>
        </authorList>
    </citation>
    <scope>NUCLEOTIDE SEQUENCE</scope>
    <source>
        <tissue evidence="2">Leaf</tissue>
    </source>
</reference>
<evidence type="ECO:0000313" key="2">
    <source>
        <dbReference type="EMBL" id="KAF7840918.1"/>
    </source>
</evidence>
<proteinExistence type="predicted"/>
<dbReference type="SUPFAM" id="SSF47699">
    <property type="entry name" value="Bifunctional inhibitor/lipid-transfer protein/seed storage 2S albumin"/>
    <property type="match status" value="1"/>
</dbReference>
<dbReference type="Gene3D" id="1.10.110.10">
    <property type="entry name" value="Plant lipid-transfer and hydrophobic proteins"/>
    <property type="match status" value="1"/>
</dbReference>
<protein>
    <submittedName>
        <fullName evidence="2">Putative lipid-transfer protein DIR1</fullName>
    </submittedName>
</protein>
<dbReference type="Proteomes" id="UP000634136">
    <property type="component" value="Unassembled WGS sequence"/>
</dbReference>
<dbReference type="AlphaFoldDB" id="A0A834XAW8"/>
<evidence type="ECO:0000259" key="1">
    <source>
        <dbReference type="Pfam" id="PF14368"/>
    </source>
</evidence>
<accession>A0A834XAW8</accession>
<dbReference type="InterPro" id="IPR044741">
    <property type="entry name" value="NsLTP-like"/>
</dbReference>
<gene>
    <name evidence="2" type="ORF">G2W53_003216</name>
</gene>
<dbReference type="PANTHER" id="PTHR33122:SF36">
    <property type="entry name" value="LIPID TRANSFER PROTEIN"/>
    <property type="match status" value="1"/>
</dbReference>
<dbReference type="InterPro" id="IPR016140">
    <property type="entry name" value="Bifunc_inhib/LTP/seed_store"/>
</dbReference>
<dbReference type="GO" id="GO:0009627">
    <property type="term" value="P:systemic acquired resistance"/>
    <property type="evidence" value="ECO:0007669"/>
    <property type="project" value="InterPro"/>
</dbReference>
<keyword evidence="3" id="KW-1185">Reference proteome</keyword>
<dbReference type="InterPro" id="IPR039265">
    <property type="entry name" value="DIR1-like"/>
</dbReference>
<sequence>MEAYNSKKLVAMGVWVVIMVIATMSLGSEPKLAHGQGLCRMTKEGLKACKPSVVASGQDPLPPPNAPCCSALSNADLQCLCNFKDSGFLISFYNIDPDKAMALPIKTQESLCKLRKPSFPSISFSSMDTFKKVVDGRKTYFGLCQEEVPWPP</sequence>